<dbReference type="PANTHER" id="PTHR12542:SF92">
    <property type="entry name" value="EXOCYST COMPLEX COMPONENT EXO70E2"/>
    <property type="match status" value="1"/>
</dbReference>
<evidence type="ECO:0000256" key="3">
    <source>
        <dbReference type="RuleBase" id="RU365026"/>
    </source>
</evidence>
<dbReference type="EMBL" id="JAXIOK010000017">
    <property type="protein sequence ID" value="KAK4750456.1"/>
    <property type="molecule type" value="Genomic_DNA"/>
</dbReference>
<dbReference type="InterPro" id="IPR004140">
    <property type="entry name" value="Exo70"/>
</dbReference>
<dbReference type="SUPFAM" id="SSF74788">
    <property type="entry name" value="Cullin repeat-like"/>
    <property type="match status" value="1"/>
</dbReference>
<accession>A0AAN7JN18</accession>
<evidence type="ECO:0000313" key="6">
    <source>
        <dbReference type="Proteomes" id="UP001345219"/>
    </source>
</evidence>
<dbReference type="GO" id="GO:0000145">
    <property type="term" value="C:exocyst"/>
    <property type="evidence" value="ECO:0007669"/>
    <property type="project" value="InterPro"/>
</dbReference>
<evidence type="ECO:0000259" key="4">
    <source>
        <dbReference type="Pfam" id="PF03081"/>
    </source>
</evidence>
<reference evidence="5 6" key="1">
    <citation type="journal article" date="2023" name="Hortic Res">
        <title>Pangenome of water caltrop reveals structural variations and asymmetric subgenome divergence after allopolyploidization.</title>
        <authorList>
            <person name="Zhang X."/>
            <person name="Chen Y."/>
            <person name="Wang L."/>
            <person name="Yuan Y."/>
            <person name="Fang M."/>
            <person name="Shi L."/>
            <person name="Lu R."/>
            <person name="Comes H.P."/>
            <person name="Ma Y."/>
            <person name="Chen Y."/>
            <person name="Huang G."/>
            <person name="Zhou Y."/>
            <person name="Zheng Z."/>
            <person name="Qiu Y."/>
        </authorList>
    </citation>
    <scope>NUCLEOTIDE SEQUENCE [LARGE SCALE GENOMIC DNA]</scope>
    <source>
        <tissue evidence="5">Roots</tissue>
    </source>
</reference>
<dbReference type="Gene3D" id="1.20.1280.170">
    <property type="entry name" value="Exocyst complex component Exo70"/>
    <property type="match status" value="1"/>
</dbReference>
<evidence type="ECO:0000313" key="5">
    <source>
        <dbReference type="EMBL" id="KAK4750456.1"/>
    </source>
</evidence>
<evidence type="ECO:0000256" key="1">
    <source>
        <dbReference type="ARBA" id="ARBA00006756"/>
    </source>
</evidence>
<keyword evidence="2 3" id="KW-0813">Transport</keyword>
<comment type="function">
    <text evidence="3">Component of the exocyst complex.</text>
</comment>
<name>A0AAN7JN18_9MYRT</name>
<evidence type="ECO:0000256" key="2">
    <source>
        <dbReference type="ARBA" id="ARBA00022448"/>
    </source>
</evidence>
<dbReference type="Pfam" id="PF03081">
    <property type="entry name" value="Exo70_C"/>
    <property type="match status" value="1"/>
</dbReference>
<dbReference type="PANTHER" id="PTHR12542">
    <property type="entry name" value="EXOCYST COMPLEX PROTEIN EXO70"/>
    <property type="match status" value="1"/>
</dbReference>
<dbReference type="InterPro" id="IPR016159">
    <property type="entry name" value="Cullin_repeat-like_dom_sf"/>
</dbReference>
<organism evidence="5 6">
    <name type="scientific">Trapa incisa</name>
    <dbReference type="NCBI Taxonomy" id="236973"/>
    <lineage>
        <taxon>Eukaryota</taxon>
        <taxon>Viridiplantae</taxon>
        <taxon>Streptophyta</taxon>
        <taxon>Embryophyta</taxon>
        <taxon>Tracheophyta</taxon>
        <taxon>Spermatophyta</taxon>
        <taxon>Magnoliopsida</taxon>
        <taxon>eudicotyledons</taxon>
        <taxon>Gunneridae</taxon>
        <taxon>Pentapetalae</taxon>
        <taxon>rosids</taxon>
        <taxon>malvids</taxon>
        <taxon>Myrtales</taxon>
        <taxon>Lythraceae</taxon>
        <taxon>Trapa</taxon>
    </lineage>
</organism>
<comment type="similarity">
    <text evidence="1 3">Belongs to the EXO70 family.</text>
</comment>
<keyword evidence="3" id="KW-0653">Protein transport</keyword>
<protein>
    <recommendedName>
        <fullName evidence="3">Exocyst subunit Exo70 family protein</fullName>
    </recommendedName>
</protein>
<keyword evidence="6" id="KW-1185">Reference proteome</keyword>
<dbReference type="Proteomes" id="UP001345219">
    <property type="component" value="Chromosome 4"/>
</dbReference>
<dbReference type="GO" id="GO:0006887">
    <property type="term" value="P:exocytosis"/>
    <property type="evidence" value="ECO:0007669"/>
    <property type="project" value="UniProtKB-KW"/>
</dbReference>
<dbReference type="Pfam" id="PF20669">
    <property type="entry name" value="Exo70_N"/>
    <property type="match status" value="1"/>
</dbReference>
<feature type="domain" description="Exocyst complex subunit Exo70 C-terminal" evidence="4">
    <location>
        <begin position="272"/>
        <end position="629"/>
    </location>
</feature>
<dbReference type="GO" id="GO:0005546">
    <property type="term" value="F:phosphatidylinositol-4,5-bisphosphate binding"/>
    <property type="evidence" value="ECO:0007669"/>
    <property type="project" value="InterPro"/>
</dbReference>
<dbReference type="InterPro" id="IPR046364">
    <property type="entry name" value="Exo70_C"/>
</dbReference>
<proteinExistence type="inferred from homology"/>
<dbReference type="AlphaFoldDB" id="A0AAN7JN18"/>
<gene>
    <name evidence="5" type="ORF">SAY87_003938</name>
</gene>
<dbReference type="GO" id="GO:0015031">
    <property type="term" value="P:protein transport"/>
    <property type="evidence" value="ECO:0007669"/>
    <property type="project" value="UniProtKB-KW"/>
</dbReference>
<comment type="caution">
    <text evidence="5">The sequence shown here is derived from an EMBL/GenBank/DDBJ whole genome shotgun (WGS) entry which is preliminary data.</text>
</comment>
<keyword evidence="3" id="KW-0268">Exocytosis</keyword>
<sequence>MEDGESTATDHEVQNHLAAAAKHIMMALKACRNLTDDTKKVLSDLNSCLPNKLILGECGGWLLIDSEEQIKHYGEVIMRWETELGMIWDHGDTEASSYLNAVTEIQKIVKTIGSHPMLLSNGKQKELSLRAHHILQRAMSKLKQELMHILIQHKQCFAPEYMSFRSHVEDAVYDESFISVEEDVIESLSSGDDSGSSSDKCLVNLIHPKAISSIKSIASVMFASEDDKEFCRSFVNIRKDALEEYLAILRMEQLTMEDTLKMDQNALSCEGKKWVWALRIIIRVYLRSERCFCDQILGEFGRVSPNRIFIEIAGSAMWQFINFGEAIAMGTPQPERLFLVLDMYEVLADLMLDIDSLFNEETGSRIGIEFHELLSRLADYAKGSFSEFRNCVVSDRPRKPFSSGIHRFTNYTMNYLKTLITYRETLNFLLHDLGADGLDCSPEPENGEEISSYVSCPLAQHARLLASLLQENLENRSKFLKGEPMQHIFLMNNINYMVQKIKDSELRQYFGDEWIRRLIGNLHRHANDYIRTTWSSALLLLKDHVELDVSPFHRPSHRSRCNKFIAAFEEIYKSQTGWVVPDSQLREDLHISTSQKVIQAYRGFIGRNFAQIGDQYIRYNGDELENLVLDFFEGSTRSLGSSRRR</sequence>